<evidence type="ECO:0008006" key="3">
    <source>
        <dbReference type="Google" id="ProtNLM"/>
    </source>
</evidence>
<keyword evidence="2" id="KW-1185">Reference proteome</keyword>
<accession>A0AA38SHL9</accession>
<dbReference type="EMBL" id="JANBVN010000032">
    <property type="protein sequence ID" value="KAJ9160688.1"/>
    <property type="molecule type" value="Genomic_DNA"/>
</dbReference>
<comment type="caution">
    <text evidence="1">The sequence shown here is derived from an EMBL/GenBank/DDBJ whole genome shotgun (WGS) entry which is preliminary data.</text>
</comment>
<evidence type="ECO:0000313" key="1">
    <source>
        <dbReference type="EMBL" id="KAJ9160688.1"/>
    </source>
</evidence>
<dbReference type="AlphaFoldDB" id="A0AA38SHL9"/>
<dbReference type="Proteomes" id="UP001174691">
    <property type="component" value="Unassembled WGS sequence"/>
</dbReference>
<reference evidence="1" key="1">
    <citation type="submission" date="2022-07" db="EMBL/GenBank/DDBJ databases">
        <title>Fungi with potential for degradation of polypropylene.</title>
        <authorList>
            <person name="Gostincar C."/>
        </authorList>
    </citation>
    <scope>NUCLEOTIDE SEQUENCE</scope>
    <source>
        <strain evidence="1">EXF-13287</strain>
    </source>
</reference>
<name>A0AA38SHL9_9PEZI</name>
<proteinExistence type="predicted"/>
<protein>
    <recommendedName>
        <fullName evidence="3">Heterokaryon incompatibility domain-containing protein</fullName>
    </recommendedName>
</protein>
<gene>
    <name evidence="1" type="ORF">NKR19_g2977</name>
</gene>
<evidence type="ECO:0000313" key="2">
    <source>
        <dbReference type="Proteomes" id="UP001174691"/>
    </source>
</evidence>
<organism evidence="1 2">
    <name type="scientific">Coniochaeta hoffmannii</name>
    <dbReference type="NCBI Taxonomy" id="91930"/>
    <lineage>
        <taxon>Eukaryota</taxon>
        <taxon>Fungi</taxon>
        <taxon>Dikarya</taxon>
        <taxon>Ascomycota</taxon>
        <taxon>Pezizomycotina</taxon>
        <taxon>Sordariomycetes</taxon>
        <taxon>Sordariomycetidae</taxon>
        <taxon>Coniochaetales</taxon>
        <taxon>Coniochaetaceae</taxon>
        <taxon>Coniochaeta</taxon>
    </lineage>
</organism>
<sequence>MQLFNFTSPSDQCTCAIALCKEPSEEYCQYLRVMVDEGVDLERYDEQGYSALDYAVFAGNEQMQDIVSSGLAKTSHLDSASITQQLDGAHLKKHYKEVFQEHLRPELSRGGDSIQRMRIAYNNLLSKDPVKKQLFDELKFVRYSDFVKHGRLPSSMDNLTQTYAEASRTQLPDTFDPYIVFISYRWIGTSTIASHNLSAPSNPDDAQHTQYRRMLDTIQDFLVDSEIAPDRLCIWLDWACIDQTNKDPGINALPVNVTQCNAMISLTDDTYFRRAWCALECSMIQTLVSSHGQHLWYTHKLQAPGTDRVFGHLERCLTRVVVHPAQMPLSVKSDRPKIAFLHKQSILLGKETV</sequence>